<proteinExistence type="inferred from homology"/>
<evidence type="ECO:0000313" key="9">
    <source>
        <dbReference type="Proteomes" id="UP000232693"/>
    </source>
</evidence>
<dbReference type="GO" id="GO:0050518">
    <property type="term" value="F:2-C-methyl-D-erythritol 4-phosphate cytidylyltransferase activity"/>
    <property type="evidence" value="ECO:0007669"/>
    <property type="project" value="UniProtKB-UniRule"/>
</dbReference>
<dbReference type="Pfam" id="PF01128">
    <property type="entry name" value="IspD"/>
    <property type="match status" value="1"/>
</dbReference>
<gene>
    <name evidence="7" type="primary">ispD</name>
    <name evidence="8" type="ORF">CW740_03915</name>
</gene>
<dbReference type="PANTHER" id="PTHR32125:SF4">
    <property type="entry name" value="2-C-METHYL-D-ERYTHRITOL 4-PHOSPHATE CYTIDYLYLTRANSFERASE, CHLOROPLASTIC"/>
    <property type="match status" value="1"/>
</dbReference>
<dbReference type="NCBIfam" id="TIGR00453">
    <property type="entry name" value="ispD"/>
    <property type="match status" value="1"/>
</dbReference>
<dbReference type="InterPro" id="IPR029044">
    <property type="entry name" value="Nucleotide-diphossugar_trans"/>
</dbReference>
<dbReference type="PROSITE" id="PS01295">
    <property type="entry name" value="ISPD"/>
    <property type="match status" value="1"/>
</dbReference>
<dbReference type="FunFam" id="3.90.550.10:FF:000003">
    <property type="entry name" value="2-C-methyl-D-erythritol 4-phosphate cytidylyltransferase"/>
    <property type="match status" value="1"/>
</dbReference>
<feature type="site" description="Transition state stabilizer" evidence="7">
    <location>
        <position position="27"/>
    </location>
</feature>
<organism evidence="8 9">
    <name type="scientific">Kangiella profundi</name>
    <dbReference type="NCBI Taxonomy" id="1561924"/>
    <lineage>
        <taxon>Bacteria</taxon>
        <taxon>Pseudomonadati</taxon>
        <taxon>Pseudomonadota</taxon>
        <taxon>Gammaproteobacteria</taxon>
        <taxon>Kangiellales</taxon>
        <taxon>Kangiellaceae</taxon>
        <taxon>Kangiella</taxon>
    </lineage>
</organism>
<evidence type="ECO:0000256" key="6">
    <source>
        <dbReference type="ARBA" id="ARBA00023229"/>
    </source>
</evidence>
<dbReference type="RefSeq" id="WP_106646313.1">
    <property type="nucleotide sequence ID" value="NZ_BMGO01000002.1"/>
</dbReference>
<dbReference type="PANTHER" id="PTHR32125">
    <property type="entry name" value="2-C-METHYL-D-ERYTHRITOL 4-PHOSPHATE CYTIDYLYLTRANSFERASE, CHLOROPLASTIC"/>
    <property type="match status" value="1"/>
</dbReference>
<keyword evidence="6 7" id="KW-0414">Isoprene biosynthesis</keyword>
<dbReference type="KEGG" id="kpd:CW740_03915"/>
<dbReference type="UniPathway" id="UPA00056">
    <property type="reaction ID" value="UER00093"/>
</dbReference>
<comment type="pathway">
    <text evidence="2 7">Isoprenoid biosynthesis; isopentenyl diphosphate biosynthesis via DXP pathway; isopentenyl diphosphate from 1-deoxy-D-xylulose 5-phosphate: step 2/6.</text>
</comment>
<evidence type="ECO:0000256" key="3">
    <source>
        <dbReference type="ARBA" id="ARBA00009789"/>
    </source>
</evidence>
<dbReference type="HAMAP" id="MF_00108">
    <property type="entry name" value="IspD"/>
    <property type="match status" value="1"/>
</dbReference>
<dbReference type="InterPro" id="IPR034683">
    <property type="entry name" value="IspD/TarI"/>
</dbReference>
<evidence type="ECO:0000256" key="5">
    <source>
        <dbReference type="ARBA" id="ARBA00022695"/>
    </source>
</evidence>
<evidence type="ECO:0000256" key="2">
    <source>
        <dbReference type="ARBA" id="ARBA00004787"/>
    </source>
</evidence>
<evidence type="ECO:0000313" key="8">
    <source>
        <dbReference type="EMBL" id="AUD78442.1"/>
    </source>
</evidence>
<feature type="site" description="Positions MEP for the nucleophilic attack" evidence="7">
    <location>
        <position position="216"/>
    </location>
</feature>
<protein>
    <recommendedName>
        <fullName evidence="7">2-C-methyl-D-erythritol 4-phosphate cytidylyltransferase</fullName>
        <ecNumber evidence="7">2.7.7.60</ecNumber>
    </recommendedName>
    <alternativeName>
        <fullName evidence="7">4-diphosphocytidyl-2C-methyl-D-erythritol synthase</fullName>
    </alternativeName>
    <alternativeName>
        <fullName evidence="7">MEP cytidylyltransferase</fullName>
        <shortName evidence="7">MCT</shortName>
    </alternativeName>
</protein>
<dbReference type="CDD" id="cd02516">
    <property type="entry name" value="CDP-ME_synthetase"/>
    <property type="match status" value="1"/>
</dbReference>
<dbReference type="Proteomes" id="UP000232693">
    <property type="component" value="Chromosome"/>
</dbReference>
<comment type="similarity">
    <text evidence="3 7">Belongs to the IspD/TarI cytidylyltransferase family. IspD subfamily.</text>
</comment>
<dbReference type="EC" id="2.7.7.60" evidence="7"/>
<feature type="site" description="Transition state stabilizer" evidence="7">
    <location>
        <position position="20"/>
    </location>
</feature>
<dbReference type="EMBL" id="CP025120">
    <property type="protein sequence ID" value="AUD78442.1"/>
    <property type="molecule type" value="Genomic_DNA"/>
</dbReference>
<accession>A0A2K9ALD1</accession>
<keyword evidence="5 7" id="KW-0548">Nucleotidyltransferase</keyword>
<keyword evidence="9" id="KW-1185">Reference proteome</keyword>
<dbReference type="AlphaFoldDB" id="A0A2K9ALD1"/>
<keyword evidence="4 7" id="KW-0808">Transferase</keyword>
<reference evidence="8 9" key="1">
    <citation type="submission" date="2017-12" db="EMBL/GenBank/DDBJ databases">
        <title>Kangiella profundi FT102 completed genome.</title>
        <authorList>
            <person name="Xu J."/>
            <person name="Wang J."/>
            <person name="Lu Y."/>
        </authorList>
    </citation>
    <scope>NUCLEOTIDE SEQUENCE [LARGE SCALE GENOMIC DNA]</scope>
    <source>
        <strain evidence="8 9">FT102</strain>
    </source>
</reference>
<name>A0A2K9ALD1_9GAMM</name>
<dbReference type="OrthoDB" id="9806837at2"/>
<dbReference type="SUPFAM" id="SSF53448">
    <property type="entry name" value="Nucleotide-diphospho-sugar transferases"/>
    <property type="match status" value="1"/>
</dbReference>
<dbReference type="InterPro" id="IPR001228">
    <property type="entry name" value="IspD"/>
</dbReference>
<sequence>MNDNKTKIWALIPAAGIGSRMKAELPKQYLEIDGKTILEHSLSKFLDHPSIEKVVVALNPEDKHWSKLKVANHPKIKTVEGGATRAESVLNGLKAIQQHDGANDWVMVHDAARPCLDSGSVDALIQAGKDSEHGAILAIPSVDTVKLANANQTIDKTLNREQIWLAQTPQYFQVGQLADAIVAGLKQGLPITDEASAIEAQGMHPALVIGTRKNIKVTEPEDMMLASVWLAGM</sequence>
<dbReference type="InterPro" id="IPR018294">
    <property type="entry name" value="ISPD_synthase_CS"/>
</dbReference>
<evidence type="ECO:0000256" key="1">
    <source>
        <dbReference type="ARBA" id="ARBA00001282"/>
    </source>
</evidence>
<dbReference type="InterPro" id="IPR050088">
    <property type="entry name" value="IspD/TarI_cytidylyltransf_bact"/>
</dbReference>
<evidence type="ECO:0000256" key="4">
    <source>
        <dbReference type="ARBA" id="ARBA00022679"/>
    </source>
</evidence>
<dbReference type="Gene3D" id="3.90.550.10">
    <property type="entry name" value="Spore Coat Polysaccharide Biosynthesis Protein SpsA, Chain A"/>
    <property type="match status" value="1"/>
</dbReference>
<comment type="catalytic activity">
    <reaction evidence="1 7">
        <text>2-C-methyl-D-erythritol 4-phosphate + CTP + H(+) = 4-CDP-2-C-methyl-D-erythritol + diphosphate</text>
        <dbReference type="Rhea" id="RHEA:13429"/>
        <dbReference type="ChEBI" id="CHEBI:15378"/>
        <dbReference type="ChEBI" id="CHEBI:33019"/>
        <dbReference type="ChEBI" id="CHEBI:37563"/>
        <dbReference type="ChEBI" id="CHEBI:57823"/>
        <dbReference type="ChEBI" id="CHEBI:58262"/>
        <dbReference type="EC" id="2.7.7.60"/>
    </reaction>
</comment>
<comment type="function">
    <text evidence="7">Catalyzes the formation of 4-diphosphocytidyl-2-C-methyl-D-erythritol from CTP and 2-C-methyl-D-erythritol 4-phosphate (MEP).</text>
</comment>
<dbReference type="GO" id="GO:0019288">
    <property type="term" value="P:isopentenyl diphosphate biosynthetic process, methylerythritol 4-phosphate pathway"/>
    <property type="evidence" value="ECO:0007669"/>
    <property type="project" value="UniProtKB-UniRule"/>
</dbReference>
<evidence type="ECO:0000256" key="7">
    <source>
        <dbReference type="HAMAP-Rule" id="MF_00108"/>
    </source>
</evidence>
<feature type="site" description="Positions MEP for the nucleophilic attack" evidence="7">
    <location>
        <position position="160"/>
    </location>
</feature>